<dbReference type="Pfam" id="PF02697">
    <property type="entry name" value="VAPB_antitox"/>
    <property type="match status" value="1"/>
</dbReference>
<sequence length="79" mass="9231">MSHKTITLSEEAYNTLNRLRRGEESFTDAILRKFAGSKSRNLADYVKAMKIDKETLILASDVEEIYKNRNKVKMETRDF</sequence>
<proteinExistence type="predicted"/>
<keyword evidence="1" id="KW-1277">Toxin-antitoxin system</keyword>
<dbReference type="AlphaFoldDB" id="A0A7G9YXT2"/>
<dbReference type="EMBL" id="MT631522">
    <property type="protein sequence ID" value="QNO52816.1"/>
    <property type="molecule type" value="Genomic_DNA"/>
</dbReference>
<reference evidence="2" key="1">
    <citation type="submission" date="2020-06" db="EMBL/GenBank/DDBJ databases">
        <title>Unique genomic features of the anaerobic methanotrophic archaea.</title>
        <authorList>
            <person name="Chadwick G.L."/>
            <person name="Skennerton C.T."/>
            <person name="Laso-Perez R."/>
            <person name="Leu A.O."/>
            <person name="Speth D.R."/>
            <person name="Yu H."/>
            <person name="Morgan-Lang C."/>
            <person name="Hatzenpichler R."/>
            <person name="Goudeau D."/>
            <person name="Malmstrom R."/>
            <person name="Brazelton W.J."/>
            <person name="Woyke T."/>
            <person name="Hallam S.J."/>
            <person name="Tyson G.W."/>
            <person name="Wegener G."/>
            <person name="Boetius A."/>
            <person name="Orphan V."/>
        </authorList>
    </citation>
    <scope>NUCLEOTIDE SEQUENCE</scope>
</reference>
<name>A0A7G9YXT2_9EURY</name>
<protein>
    <recommendedName>
        <fullName evidence="3">Antitoxin</fullName>
    </recommendedName>
</protein>
<organism evidence="2">
    <name type="scientific">Candidatus Methanophagaceae archaeon ANME-1 ERB6</name>
    <dbReference type="NCBI Taxonomy" id="2759912"/>
    <lineage>
        <taxon>Archaea</taxon>
        <taxon>Methanobacteriati</taxon>
        <taxon>Methanobacteriota</taxon>
        <taxon>Stenosarchaea group</taxon>
        <taxon>Methanomicrobia</taxon>
        <taxon>Candidatus Methanophagales</taxon>
        <taxon>Candidatus Methanophagaceae</taxon>
    </lineage>
</organism>
<evidence type="ECO:0000313" key="2">
    <source>
        <dbReference type="EMBL" id="QNO52816.1"/>
    </source>
</evidence>
<gene>
    <name evidence="2" type="ORF">KPNLKIIH_00008</name>
</gene>
<evidence type="ECO:0000256" key="1">
    <source>
        <dbReference type="ARBA" id="ARBA00022649"/>
    </source>
</evidence>
<dbReference type="InterPro" id="IPR003847">
    <property type="entry name" value="Put_antitoxin"/>
</dbReference>
<evidence type="ECO:0008006" key="3">
    <source>
        <dbReference type="Google" id="ProtNLM"/>
    </source>
</evidence>
<accession>A0A7G9YXT2</accession>